<dbReference type="PANTHER" id="PTHR24421">
    <property type="entry name" value="NITRATE/NITRITE SENSOR PROTEIN NARX-RELATED"/>
    <property type="match status" value="1"/>
</dbReference>
<evidence type="ECO:0000313" key="8">
    <source>
        <dbReference type="Proteomes" id="UP000621859"/>
    </source>
</evidence>
<evidence type="ECO:0000256" key="4">
    <source>
        <dbReference type="SAM" id="Phobius"/>
    </source>
</evidence>
<gene>
    <name evidence="7" type="ORF">GCM10010971_02150</name>
</gene>
<dbReference type="Gene3D" id="1.20.5.1930">
    <property type="match status" value="1"/>
</dbReference>
<keyword evidence="4" id="KW-0812">Transmembrane</keyword>
<organism evidence="7 8">
    <name type="scientific">Silvimonas amylolytica</name>
    <dbReference type="NCBI Taxonomy" id="449663"/>
    <lineage>
        <taxon>Bacteria</taxon>
        <taxon>Pseudomonadati</taxon>
        <taxon>Pseudomonadota</taxon>
        <taxon>Betaproteobacteria</taxon>
        <taxon>Neisseriales</taxon>
        <taxon>Chitinibacteraceae</taxon>
        <taxon>Silvimonas</taxon>
    </lineage>
</organism>
<keyword evidence="2 7" id="KW-0418">Kinase</keyword>
<dbReference type="GO" id="GO:0016301">
    <property type="term" value="F:kinase activity"/>
    <property type="evidence" value="ECO:0007669"/>
    <property type="project" value="UniProtKB-KW"/>
</dbReference>
<name>A0ABQ2PGM1_9NEIS</name>
<dbReference type="Gene3D" id="2.130.10.10">
    <property type="entry name" value="YVTN repeat-like/Quinoprotein amine dehydrogenase"/>
    <property type="match status" value="3"/>
</dbReference>
<dbReference type="SUPFAM" id="SSF63829">
    <property type="entry name" value="Calcium-dependent phosphotriesterase"/>
    <property type="match status" value="1"/>
</dbReference>
<dbReference type="InterPro" id="IPR003594">
    <property type="entry name" value="HATPase_dom"/>
</dbReference>
<dbReference type="Pfam" id="PF02518">
    <property type="entry name" value="HATPase_c"/>
    <property type="match status" value="1"/>
</dbReference>
<dbReference type="PANTHER" id="PTHR24421:SF62">
    <property type="entry name" value="SENSORY TRANSDUCTION HISTIDINE KINASE"/>
    <property type="match status" value="1"/>
</dbReference>
<keyword evidence="3" id="KW-0902">Two-component regulatory system</keyword>
<dbReference type="SUPFAM" id="SSF55874">
    <property type="entry name" value="ATPase domain of HSP90 chaperone/DNA topoisomerase II/histidine kinase"/>
    <property type="match status" value="1"/>
</dbReference>
<dbReference type="InterPro" id="IPR050482">
    <property type="entry name" value="Sensor_HK_TwoCompSys"/>
</dbReference>
<evidence type="ECO:0000313" key="7">
    <source>
        <dbReference type="EMBL" id="GGP24396.1"/>
    </source>
</evidence>
<sequence length="1011" mass="112248">MTLSMRTKIWLLFLAALWLTLPDMACATPGATGQLDVVTHQSTAWRKRDGAPTGGPLIAQTPDGWMWFASDALYRFDGIHFERLHSAYGRPLQSSAIRSLTVIGDSLWVGYLFGGASRFSPHGSQDYTSKDGMPYGTVADIEQGPDGAIYAAAGYGLARLDGRRWTHIWPEDKEPRRALAIASDSHNRLWVETDYGLVVREAGSAHFSAPMSGLAGMAVSPGGTLWATDQKTGRAVRYDDTQGRFVSFDRADNPGNVLGVWFHRDGRIILQDHDGLGVYDQTLTRREPLTVKTQGANLQRMMRVFEDREANLWLGTRSGIERIRANKITQITLPANVAMPSAIADADGSIWVPSVSSSPLLHVQPDGHYTSDKAIDATAGTRTPDGAIWLGGRHRLWRHLGNTWQSWPTPAECAGRWPFTMTPAGDNGVWLSFLQRGLYLFRDGKWLKKGGNPDITGPTPTALREDGRHRLWIGYPDNHIGLVDGRSYRTFGPESGINPGVVLSIYERNGITWVGQDHGLVYFQNDVPHHLRGNDGKEFQDTFGIVQRENGELWLLGHDGLTRIATAELEHAISNGLEEVPYERFDYEHGLEGETTALQGNPSLIEAPDGRLWYATEEGIGWIDPDHIARNPLAPAVEVTTLVVGNKRWSAATAPTLPTDPATLQISYTGLSQRIPERMHFKYRLEGVDQNWVDAGARREAFYTNLPPGRYRFEIIAANEDNVWNTTGASAQFEVPPTFLETRLFRGLCLLALLAALCALYLWRVRQISERVRERTEVRIAERERIARGLHDTLLQSMQGTILRFQALRQRLEPRLADEFEHVLQQADAAMAEGRDRVMDLRSAAECPEDLPGVLLQLGEAMASVHELPFNLSMTGSSYLRLLPTLRSEGYAIVREALINAFNHADATQIQLDIHFGDTALGFAVRDNGKGIDATTVVHGRPGHWGLQGMRERASQLGGSLEIRCPITGGTEIALTIPAQLAYVKPPRQLNWRALFQRPAATTPTERTTQD</sequence>
<reference evidence="8" key="1">
    <citation type="journal article" date="2019" name="Int. J. Syst. Evol. Microbiol.">
        <title>The Global Catalogue of Microorganisms (GCM) 10K type strain sequencing project: providing services to taxonomists for standard genome sequencing and annotation.</title>
        <authorList>
            <consortium name="The Broad Institute Genomics Platform"/>
            <consortium name="The Broad Institute Genome Sequencing Center for Infectious Disease"/>
            <person name="Wu L."/>
            <person name="Ma J."/>
        </authorList>
    </citation>
    <scope>NUCLEOTIDE SEQUENCE [LARGE SCALE GENOMIC DNA]</scope>
    <source>
        <strain evidence="8">CGMCC 1.8860</strain>
    </source>
</reference>
<dbReference type="InterPro" id="IPR013783">
    <property type="entry name" value="Ig-like_fold"/>
</dbReference>
<proteinExistence type="predicted"/>
<comment type="caution">
    <text evidence="7">The sequence shown here is derived from an EMBL/GenBank/DDBJ whole genome shotgun (WGS) entry which is preliminary data.</text>
</comment>
<dbReference type="Gene3D" id="3.30.565.10">
    <property type="entry name" value="Histidine kinase-like ATPase, C-terminal domain"/>
    <property type="match status" value="1"/>
</dbReference>
<evidence type="ECO:0000256" key="5">
    <source>
        <dbReference type="SAM" id="SignalP"/>
    </source>
</evidence>
<evidence type="ECO:0000256" key="3">
    <source>
        <dbReference type="ARBA" id="ARBA00023012"/>
    </source>
</evidence>
<dbReference type="Pfam" id="PF07495">
    <property type="entry name" value="Y_Y_Y"/>
    <property type="match status" value="1"/>
</dbReference>
<evidence type="ECO:0000259" key="6">
    <source>
        <dbReference type="SMART" id="SM00387"/>
    </source>
</evidence>
<dbReference type="Gene3D" id="2.60.40.10">
    <property type="entry name" value="Immunoglobulins"/>
    <property type="match status" value="1"/>
</dbReference>
<evidence type="ECO:0000256" key="2">
    <source>
        <dbReference type="ARBA" id="ARBA00022777"/>
    </source>
</evidence>
<keyword evidence="4" id="KW-1133">Transmembrane helix</keyword>
<dbReference type="Pfam" id="PF07730">
    <property type="entry name" value="HisKA_3"/>
    <property type="match status" value="1"/>
</dbReference>
<dbReference type="InterPro" id="IPR011712">
    <property type="entry name" value="Sig_transdc_His_kin_sub3_dim/P"/>
</dbReference>
<keyword evidence="1" id="KW-0808">Transferase</keyword>
<dbReference type="InterPro" id="IPR011123">
    <property type="entry name" value="Y_Y_Y"/>
</dbReference>
<keyword evidence="4" id="KW-0472">Membrane</keyword>
<dbReference type="EMBL" id="BMLY01000001">
    <property type="protein sequence ID" value="GGP24396.1"/>
    <property type="molecule type" value="Genomic_DNA"/>
</dbReference>
<evidence type="ECO:0000256" key="1">
    <source>
        <dbReference type="ARBA" id="ARBA00022679"/>
    </source>
</evidence>
<feature type="signal peptide" evidence="5">
    <location>
        <begin position="1"/>
        <end position="27"/>
    </location>
</feature>
<feature type="chain" id="PRO_5046770135" evidence="5">
    <location>
        <begin position="28"/>
        <end position="1011"/>
    </location>
</feature>
<protein>
    <submittedName>
        <fullName evidence="7">Histidine kinase</fullName>
    </submittedName>
</protein>
<keyword evidence="5" id="KW-0732">Signal</keyword>
<dbReference type="InterPro" id="IPR015943">
    <property type="entry name" value="WD40/YVTN_repeat-like_dom_sf"/>
</dbReference>
<keyword evidence="8" id="KW-1185">Reference proteome</keyword>
<dbReference type="RefSeq" id="WP_229678677.1">
    <property type="nucleotide sequence ID" value="NZ_BMLY01000001.1"/>
</dbReference>
<dbReference type="SMART" id="SM00387">
    <property type="entry name" value="HATPase_c"/>
    <property type="match status" value="1"/>
</dbReference>
<dbReference type="Proteomes" id="UP000621859">
    <property type="component" value="Unassembled WGS sequence"/>
</dbReference>
<accession>A0ABQ2PGM1</accession>
<feature type="transmembrane region" description="Helical" evidence="4">
    <location>
        <begin position="744"/>
        <end position="763"/>
    </location>
</feature>
<dbReference type="CDD" id="cd16917">
    <property type="entry name" value="HATPase_UhpB-NarQ-NarX-like"/>
    <property type="match status" value="1"/>
</dbReference>
<feature type="domain" description="Histidine kinase/HSP90-like ATPase" evidence="6">
    <location>
        <begin position="885"/>
        <end position="981"/>
    </location>
</feature>
<dbReference type="InterPro" id="IPR036890">
    <property type="entry name" value="HATPase_C_sf"/>
</dbReference>